<feature type="transmembrane region" description="Helical" evidence="1">
    <location>
        <begin position="165"/>
        <end position="184"/>
    </location>
</feature>
<name>A0A7C4GFV8_UNCW3</name>
<organism evidence="2">
    <name type="scientific">candidate division WOR-3 bacterium</name>
    <dbReference type="NCBI Taxonomy" id="2052148"/>
    <lineage>
        <taxon>Bacteria</taxon>
        <taxon>Bacteria division WOR-3</taxon>
    </lineage>
</organism>
<keyword evidence="1" id="KW-0812">Transmembrane</keyword>
<dbReference type="InterPro" id="IPR015919">
    <property type="entry name" value="Cadherin-like_sf"/>
</dbReference>
<dbReference type="InterPro" id="IPR013783">
    <property type="entry name" value="Ig-like_fold"/>
</dbReference>
<reference evidence="2" key="1">
    <citation type="journal article" date="2020" name="mSystems">
        <title>Genome- and Community-Level Interaction Insights into Carbon Utilization and Element Cycling Functions of Hydrothermarchaeota in Hydrothermal Sediment.</title>
        <authorList>
            <person name="Zhou Z."/>
            <person name="Liu Y."/>
            <person name="Xu W."/>
            <person name="Pan J."/>
            <person name="Luo Z.H."/>
            <person name="Li M."/>
        </authorList>
    </citation>
    <scope>NUCLEOTIDE SEQUENCE [LARGE SCALE GENOMIC DNA]</scope>
    <source>
        <strain evidence="2">SpSt-488</strain>
    </source>
</reference>
<comment type="caution">
    <text evidence="2">The sequence shown here is derived from an EMBL/GenBank/DDBJ whole genome shotgun (WGS) entry which is preliminary data.</text>
</comment>
<dbReference type="GO" id="GO:0005509">
    <property type="term" value="F:calcium ion binding"/>
    <property type="evidence" value="ECO:0007669"/>
    <property type="project" value="InterPro"/>
</dbReference>
<keyword evidence="1" id="KW-0472">Membrane</keyword>
<gene>
    <name evidence="2" type="ORF">ENS41_02855</name>
</gene>
<dbReference type="AlphaFoldDB" id="A0A7C4GFV8"/>
<dbReference type="Gene3D" id="2.60.40.10">
    <property type="entry name" value="Immunoglobulins"/>
    <property type="match status" value="1"/>
</dbReference>
<dbReference type="EMBL" id="DSUT01000051">
    <property type="protein sequence ID" value="HGK27875.1"/>
    <property type="molecule type" value="Genomic_DNA"/>
</dbReference>
<dbReference type="GO" id="GO:0016020">
    <property type="term" value="C:membrane"/>
    <property type="evidence" value="ECO:0007669"/>
    <property type="project" value="InterPro"/>
</dbReference>
<protein>
    <submittedName>
        <fullName evidence="2">Uncharacterized protein</fullName>
    </submittedName>
</protein>
<evidence type="ECO:0000313" key="2">
    <source>
        <dbReference type="EMBL" id="HGK27875.1"/>
    </source>
</evidence>
<keyword evidence="1" id="KW-1133">Transmembrane helix</keyword>
<dbReference type="Pfam" id="PF05345">
    <property type="entry name" value="He_PIG"/>
    <property type="match status" value="1"/>
</dbReference>
<proteinExistence type="predicted"/>
<sequence>MRYQGLVTANGGTPAYVWSAAGLPRGLVIDTMTGLMTGTPKDSGSYALTIKVKDSRIPPSSAQAALSLRITPSALSSGATERWPVPPLYRLVLLLFVLATELLVTVFRRNALISRMNVEFLGILERDGAQYVVDGKGRGHLIGASVKTHADISSLQTNSSRRQKTLWTVAILVMALTAVLVLAVRC</sequence>
<evidence type="ECO:0000256" key="1">
    <source>
        <dbReference type="SAM" id="Phobius"/>
    </source>
</evidence>
<dbReference type="SUPFAM" id="SSF49313">
    <property type="entry name" value="Cadherin-like"/>
    <property type="match status" value="1"/>
</dbReference>
<feature type="transmembrane region" description="Helical" evidence="1">
    <location>
        <begin position="88"/>
        <end position="107"/>
    </location>
</feature>
<accession>A0A7C4GFV8</accession>